<keyword evidence="6" id="KW-1185">Reference proteome</keyword>
<comment type="caution">
    <text evidence="5">The sequence shown here is derived from an EMBL/GenBank/DDBJ whole genome shotgun (WGS) entry which is preliminary data.</text>
</comment>
<proteinExistence type="predicted"/>
<dbReference type="InterPro" id="IPR010610">
    <property type="entry name" value="EryCIII-like_C"/>
</dbReference>
<dbReference type="EMBL" id="QEAP01000071">
    <property type="protein sequence ID" value="TPX75693.1"/>
    <property type="molecule type" value="Genomic_DNA"/>
</dbReference>
<feature type="region of interest" description="Disordered" evidence="2">
    <location>
        <begin position="95"/>
        <end position="139"/>
    </location>
</feature>
<evidence type="ECO:0000259" key="4">
    <source>
        <dbReference type="Pfam" id="PF06722"/>
    </source>
</evidence>
<dbReference type="InterPro" id="IPR002213">
    <property type="entry name" value="UDP_glucos_trans"/>
</dbReference>
<evidence type="ECO:0000256" key="2">
    <source>
        <dbReference type="SAM" id="MobiDB-lite"/>
    </source>
</evidence>
<keyword evidence="1 5" id="KW-0808">Transferase</keyword>
<feature type="compositionally biased region" description="Basic and acidic residues" evidence="2">
    <location>
        <begin position="40"/>
        <end position="50"/>
    </location>
</feature>
<dbReference type="GO" id="GO:0016906">
    <property type="term" value="F:sterol 3-beta-glucosyltransferase activity"/>
    <property type="evidence" value="ECO:0007669"/>
    <property type="project" value="UniProtKB-ARBA"/>
</dbReference>
<feature type="region of interest" description="Disordered" evidence="2">
    <location>
        <begin position="40"/>
        <end position="66"/>
    </location>
</feature>
<dbReference type="FunFam" id="3.40.50.2000:FF:000009">
    <property type="entry name" value="Sterol 3-beta-glucosyltransferase UGT80A2"/>
    <property type="match status" value="1"/>
</dbReference>
<dbReference type="GO" id="GO:0005975">
    <property type="term" value="P:carbohydrate metabolic process"/>
    <property type="evidence" value="ECO:0007669"/>
    <property type="project" value="InterPro"/>
</dbReference>
<dbReference type="Gene3D" id="3.40.50.2000">
    <property type="entry name" value="Glycogen Phosphorylase B"/>
    <property type="match status" value="2"/>
</dbReference>
<dbReference type="PANTHER" id="PTHR48050:SF13">
    <property type="entry name" value="STEROL 3-BETA-GLUCOSYLTRANSFERASE UGT80A2"/>
    <property type="match status" value="1"/>
</dbReference>
<dbReference type="InterPro" id="IPR004276">
    <property type="entry name" value="GlycoTrans_28_N"/>
</dbReference>
<evidence type="ECO:0000256" key="1">
    <source>
        <dbReference type="ARBA" id="ARBA00022679"/>
    </source>
</evidence>
<reference evidence="5 6" key="1">
    <citation type="journal article" date="2019" name="Sci. Rep.">
        <title>Comparative genomics of chytrid fungi reveal insights into the obligate biotrophic and pathogenic lifestyle of Synchytrium endobioticum.</title>
        <authorList>
            <person name="van de Vossenberg B.T.L.H."/>
            <person name="Warris S."/>
            <person name="Nguyen H.D.T."/>
            <person name="van Gent-Pelzer M.P.E."/>
            <person name="Joly D.L."/>
            <person name="van de Geest H.C."/>
            <person name="Bonants P.J.M."/>
            <person name="Smith D.S."/>
            <person name="Levesque C.A."/>
            <person name="van der Lee T.A.J."/>
        </authorList>
    </citation>
    <scope>NUCLEOTIDE SEQUENCE [LARGE SCALE GENOMIC DNA]</scope>
    <source>
        <strain evidence="5 6">CBS 675.73</strain>
    </source>
</reference>
<dbReference type="AlphaFoldDB" id="A0A507FHD0"/>
<feature type="domain" description="Erythromycin biosynthesis protein CIII-like C-terminal" evidence="4">
    <location>
        <begin position="467"/>
        <end position="556"/>
    </location>
</feature>
<accession>A0A507FHD0</accession>
<organism evidence="5 6">
    <name type="scientific">Chytriomyces confervae</name>
    <dbReference type="NCBI Taxonomy" id="246404"/>
    <lineage>
        <taxon>Eukaryota</taxon>
        <taxon>Fungi</taxon>
        <taxon>Fungi incertae sedis</taxon>
        <taxon>Chytridiomycota</taxon>
        <taxon>Chytridiomycota incertae sedis</taxon>
        <taxon>Chytridiomycetes</taxon>
        <taxon>Chytridiales</taxon>
        <taxon>Chytriomycetaceae</taxon>
        <taxon>Chytriomyces</taxon>
    </lineage>
</organism>
<evidence type="ECO:0000313" key="6">
    <source>
        <dbReference type="Proteomes" id="UP000320333"/>
    </source>
</evidence>
<dbReference type="Proteomes" id="UP000320333">
    <property type="component" value="Unassembled WGS sequence"/>
</dbReference>
<dbReference type="Pfam" id="PF06722">
    <property type="entry name" value="EryCIII-like_C"/>
    <property type="match status" value="1"/>
</dbReference>
<evidence type="ECO:0000259" key="3">
    <source>
        <dbReference type="Pfam" id="PF03033"/>
    </source>
</evidence>
<dbReference type="Pfam" id="PF03033">
    <property type="entry name" value="Glyco_transf_28"/>
    <property type="match status" value="1"/>
</dbReference>
<protein>
    <submittedName>
        <fullName evidence="5">Undecaprenyldiphospho-muramoylpentapeptide beta-N-acetylglucosaminyltransferase</fullName>
    </submittedName>
</protein>
<dbReference type="SUPFAM" id="SSF53756">
    <property type="entry name" value="UDP-Glycosyltransferase/glycogen phosphorylase"/>
    <property type="match status" value="1"/>
</dbReference>
<sequence>MDSLLVSHLHHTNADSSRLSFSISSTDGQIVLESIASLEENKENKHDPNHLEASNESGDRITGEDPEALVSRSLRHRLRMRLNKVGRWVLDVSPLHSHSRPHSPTNSASTPQTVSRPQSPVFGGFLRSQSPSHGSPSIKSMVESPKIIVDSISSMNIVIQIVGSRGDVQPFIALGKELVKHGHRVRIATHANFRDFVRESGQGVLEFYPLKGNPEELMAYMVKNPGLLPGMESIQSGDISKKRSMIREILESTYESCIMPDPEDPEAKPFTCDAIISNPPSFGHIHCAQKLGVPLHIFFTMPWSQTHAFPHPLTTIAHSTTPHPHMNYLSYDIVELMTWEGLRDIINQFRTNLGLPRLGTSTAVPYLRTLKVPHTYMWSQSLIPKPYDWGAHIDVCGFVFLDLATNYTPPQDLVDFLAASEEKPIYIGFGSIVVDDPDAMTRLVFDAVAKAGVRAIVSKGWGGLGADHLKVPDNVYMIGNCPHDWLFPRVAGVVHHGGAGTTAAGLKAGKPTMIVPFFGDQPFWGSMVSSIHAGPTPIPYKKLNVDNFATGIRYMLKPEVQLAALDASKFMKTEEGAAAGVASFHNHIFSECTPCDVYPNQLARFLVTTKNLKVCPQAMEELISRGVIRREDVVKLVIKEWMPHSEKSHRNSFHA</sequence>
<dbReference type="InterPro" id="IPR050426">
    <property type="entry name" value="Glycosyltransferase_28"/>
</dbReference>
<dbReference type="OrthoDB" id="5835829at2759"/>
<feature type="domain" description="Glycosyltransferase family 28 N-terminal" evidence="3">
    <location>
        <begin position="157"/>
        <end position="309"/>
    </location>
</feature>
<evidence type="ECO:0000313" key="5">
    <source>
        <dbReference type="EMBL" id="TPX75693.1"/>
    </source>
</evidence>
<name>A0A507FHD0_9FUNG</name>
<dbReference type="CDD" id="cd03784">
    <property type="entry name" value="GT1_Gtf-like"/>
    <property type="match status" value="1"/>
</dbReference>
<feature type="compositionally biased region" description="Polar residues" evidence="2">
    <location>
        <begin position="127"/>
        <end position="138"/>
    </location>
</feature>
<dbReference type="PANTHER" id="PTHR48050">
    <property type="entry name" value="STEROL 3-BETA-GLUCOSYLTRANSFERASE"/>
    <property type="match status" value="1"/>
</dbReference>
<dbReference type="FunFam" id="3.40.50.2000:FF:000163">
    <property type="entry name" value="Sterol 3-beta-glucosyltransferase"/>
    <property type="match status" value="1"/>
</dbReference>
<dbReference type="STRING" id="246404.A0A507FHD0"/>
<feature type="compositionally biased region" description="Polar residues" evidence="2">
    <location>
        <begin position="105"/>
        <end position="118"/>
    </location>
</feature>
<keyword evidence="5" id="KW-0328">Glycosyltransferase</keyword>
<gene>
    <name evidence="5" type="ORF">CcCBS67573_g03018</name>
</gene>